<dbReference type="GO" id="GO:0046872">
    <property type="term" value="F:metal ion binding"/>
    <property type="evidence" value="ECO:0007669"/>
    <property type="project" value="InterPro"/>
</dbReference>
<evidence type="ECO:0000259" key="2">
    <source>
        <dbReference type="Pfam" id="PF00675"/>
    </source>
</evidence>
<dbReference type="Pfam" id="PF00675">
    <property type="entry name" value="Peptidase_M16"/>
    <property type="match status" value="1"/>
</dbReference>
<dbReference type="InterPro" id="IPR011249">
    <property type="entry name" value="Metalloenz_LuxS/M16"/>
</dbReference>
<dbReference type="Proteomes" id="UP000473885">
    <property type="component" value="Unassembled WGS sequence"/>
</dbReference>
<accession>A0A6M0R6N4</accession>
<reference evidence="4 5" key="1">
    <citation type="submission" date="2019-04" db="EMBL/GenBank/DDBJ databases">
        <title>Genome sequencing of Clostridium botulinum Groups I-IV and Clostridium butyricum.</title>
        <authorList>
            <person name="Brunt J."/>
            <person name="Van Vliet A.H.M."/>
            <person name="Stringer S.C."/>
            <person name="Carter A.T."/>
            <person name="Peck M.W."/>
        </authorList>
    </citation>
    <scope>NUCLEOTIDE SEQUENCE [LARGE SCALE GENOMIC DNA]</scope>
    <source>
        <strain evidence="4 5">IFR 18/094</strain>
    </source>
</reference>
<evidence type="ECO:0000259" key="3">
    <source>
        <dbReference type="Pfam" id="PF05193"/>
    </source>
</evidence>
<dbReference type="InterPro" id="IPR050361">
    <property type="entry name" value="MPP/UQCRC_Complex"/>
</dbReference>
<protein>
    <submittedName>
        <fullName evidence="4">Insulinase family protein</fullName>
    </submittedName>
</protein>
<evidence type="ECO:0000313" key="5">
    <source>
        <dbReference type="Proteomes" id="UP000473885"/>
    </source>
</evidence>
<comment type="similarity">
    <text evidence="1">Belongs to the peptidase M16 family.</text>
</comment>
<gene>
    <name evidence="4" type="ORF">FDF74_01255</name>
</gene>
<dbReference type="InterPro" id="IPR007863">
    <property type="entry name" value="Peptidase_M16_C"/>
</dbReference>
<dbReference type="PANTHER" id="PTHR11851">
    <property type="entry name" value="METALLOPROTEASE"/>
    <property type="match status" value="1"/>
</dbReference>
<dbReference type="PANTHER" id="PTHR11851:SF49">
    <property type="entry name" value="MITOCHONDRIAL-PROCESSING PEPTIDASE SUBUNIT ALPHA"/>
    <property type="match status" value="1"/>
</dbReference>
<comment type="caution">
    <text evidence="4">The sequence shown here is derived from an EMBL/GenBank/DDBJ whole genome shotgun (WGS) entry which is preliminary data.</text>
</comment>
<feature type="domain" description="Peptidase M16 C-terminal" evidence="3">
    <location>
        <begin position="168"/>
        <end position="339"/>
    </location>
</feature>
<dbReference type="Gene3D" id="3.30.830.10">
    <property type="entry name" value="Metalloenzyme, LuxS/M16 peptidase-like"/>
    <property type="match status" value="2"/>
</dbReference>
<dbReference type="RefSeq" id="WP_163248218.1">
    <property type="nucleotide sequence ID" value="NZ_SXDP01000001.1"/>
</dbReference>
<evidence type="ECO:0000313" key="4">
    <source>
        <dbReference type="EMBL" id="NEZ45834.1"/>
    </source>
</evidence>
<dbReference type="AlphaFoldDB" id="A0A6M0R6N4"/>
<dbReference type="InterPro" id="IPR011765">
    <property type="entry name" value="Pept_M16_N"/>
</dbReference>
<name>A0A6M0R6N4_9CLOT</name>
<sequence length="402" mass="46932">MDKIILKNGMTFLYKKNTGNITSLCIGFNAGALEENEFSFGTAHAVEHMVSKGTLKRSEQEINNLADSIFGFENAMTNYPYVVYYGSLLKEDFEKALDFYSDMLINPAFNEQGFKEEMEIILEELKEWKEDNYQYCEDTLLKNVFKKQRIKELIIGNEESVKNIKLIEVKEFYNKYYTPKNCVISVVSSMEMDVIESLIEKYFKDFKREFNDLQKVNYEKTNSNKYINYKKGIEGAKILYSCAIEDLNKKEIEALKIFNEEFGCGTSSMLFNEIRTKRSLAYDVGSLVKNERGIKLFNFYVSTSKDKVDVVLKTLEDLIEDAKNINGYFTQDKIESIVKNIRLKVGIRHESSIRLAMDMTVYELMYKSNIDNEFEYIKKINEQYIKGVISKVLEKRNIQILK</sequence>
<keyword evidence="5" id="KW-1185">Reference proteome</keyword>
<dbReference type="SUPFAM" id="SSF63411">
    <property type="entry name" value="LuxS/MPP-like metallohydrolase"/>
    <property type="match status" value="2"/>
</dbReference>
<dbReference type="EMBL" id="SXDP01000001">
    <property type="protein sequence ID" value="NEZ45834.1"/>
    <property type="molecule type" value="Genomic_DNA"/>
</dbReference>
<proteinExistence type="inferred from homology"/>
<feature type="domain" description="Peptidase M16 N-terminal" evidence="2">
    <location>
        <begin position="14"/>
        <end position="155"/>
    </location>
</feature>
<evidence type="ECO:0000256" key="1">
    <source>
        <dbReference type="ARBA" id="ARBA00007261"/>
    </source>
</evidence>
<dbReference type="Pfam" id="PF05193">
    <property type="entry name" value="Peptidase_M16_C"/>
    <property type="match status" value="1"/>
</dbReference>
<organism evidence="4 5">
    <name type="scientific">Clostridium niameyense</name>
    <dbReference type="NCBI Taxonomy" id="1622073"/>
    <lineage>
        <taxon>Bacteria</taxon>
        <taxon>Bacillati</taxon>
        <taxon>Bacillota</taxon>
        <taxon>Clostridia</taxon>
        <taxon>Eubacteriales</taxon>
        <taxon>Clostridiaceae</taxon>
        <taxon>Clostridium</taxon>
    </lineage>
</organism>